<accession>A0ACB8UDD5</accession>
<gene>
    <name evidence="1" type="ORF">BDY19DRAFT_884238</name>
</gene>
<reference evidence="1" key="1">
    <citation type="journal article" date="2021" name="Environ. Microbiol.">
        <title>Gene family expansions and transcriptome signatures uncover fungal adaptations to wood decay.</title>
        <authorList>
            <person name="Hage H."/>
            <person name="Miyauchi S."/>
            <person name="Viragh M."/>
            <person name="Drula E."/>
            <person name="Min B."/>
            <person name="Chaduli D."/>
            <person name="Navarro D."/>
            <person name="Favel A."/>
            <person name="Norest M."/>
            <person name="Lesage-Meessen L."/>
            <person name="Balint B."/>
            <person name="Merenyi Z."/>
            <person name="de Eugenio L."/>
            <person name="Morin E."/>
            <person name="Martinez A.T."/>
            <person name="Baldrian P."/>
            <person name="Stursova M."/>
            <person name="Martinez M.J."/>
            <person name="Novotny C."/>
            <person name="Magnuson J.K."/>
            <person name="Spatafora J.W."/>
            <person name="Maurice S."/>
            <person name="Pangilinan J."/>
            <person name="Andreopoulos W."/>
            <person name="LaButti K."/>
            <person name="Hundley H."/>
            <person name="Na H."/>
            <person name="Kuo A."/>
            <person name="Barry K."/>
            <person name="Lipzen A."/>
            <person name="Henrissat B."/>
            <person name="Riley R."/>
            <person name="Ahrendt S."/>
            <person name="Nagy L.G."/>
            <person name="Grigoriev I.V."/>
            <person name="Martin F."/>
            <person name="Rosso M.N."/>
        </authorList>
    </citation>
    <scope>NUCLEOTIDE SEQUENCE</scope>
    <source>
        <strain evidence="1">CBS 384.51</strain>
    </source>
</reference>
<organism evidence="1 2">
    <name type="scientific">Irpex rosettiformis</name>
    <dbReference type="NCBI Taxonomy" id="378272"/>
    <lineage>
        <taxon>Eukaryota</taxon>
        <taxon>Fungi</taxon>
        <taxon>Dikarya</taxon>
        <taxon>Basidiomycota</taxon>
        <taxon>Agaricomycotina</taxon>
        <taxon>Agaricomycetes</taxon>
        <taxon>Polyporales</taxon>
        <taxon>Irpicaceae</taxon>
        <taxon>Irpex</taxon>
    </lineage>
</organism>
<proteinExistence type="predicted"/>
<protein>
    <submittedName>
        <fullName evidence="1">Uncharacterized protein</fullName>
    </submittedName>
</protein>
<comment type="caution">
    <text evidence="1">The sequence shown here is derived from an EMBL/GenBank/DDBJ whole genome shotgun (WGS) entry which is preliminary data.</text>
</comment>
<evidence type="ECO:0000313" key="2">
    <source>
        <dbReference type="Proteomes" id="UP001055072"/>
    </source>
</evidence>
<keyword evidence="2" id="KW-1185">Reference proteome</keyword>
<dbReference type="Proteomes" id="UP001055072">
    <property type="component" value="Unassembled WGS sequence"/>
</dbReference>
<sequence>MDLTQFAIPGLPQAYYIPNFVTEDEEKYLIRKITESPLPRWRHLQNRRLQILGGEVTSKNVLLPQAFPSYITEYPDIIGRLRPTGAFAASPHKQPNHIILNEYRAGQGIMAHEDGPSYYPVVATLSLGSHAVFHYYRYTSISVGADEGLTSGKGGKGRSINTTPVMSVLLEPRSLVITTQELYATHLHGIDDVHVDTFPATGRDPETLSSTGIANIELISDEVMKDVVRGGGSLGRETRYSLTCRDIERVAGHGLGLGRR</sequence>
<evidence type="ECO:0000313" key="1">
    <source>
        <dbReference type="EMBL" id="KAI0092343.1"/>
    </source>
</evidence>
<name>A0ACB8UDD5_9APHY</name>
<dbReference type="EMBL" id="MU274904">
    <property type="protein sequence ID" value="KAI0092343.1"/>
    <property type="molecule type" value="Genomic_DNA"/>
</dbReference>